<comment type="pathway">
    <text evidence="2">Secondary metabolite biosynthesis.</text>
</comment>
<dbReference type="PRINTS" id="PR00385">
    <property type="entry name" value="P450"/>
</dbReference>
<evidence type="ECO:0000256" key="8">
    <source>
        <dbReference type="ARBA" id="ARBA00023033"/>
    </source>
</evidence>
<feature type="binding site" description="axial binding residue" evidence="9">
    <location>
        <position position="440"/>
    </location>
    <ligand>
        <name>heme</name>
        <dbReference type="ChEBI" id="CHEBI:30413"/>
    </ligand>
    <ligandPart>
        <name>Fe</name>
        <dbReference type="ChEBI" id="CHEBI:18248"/>
    </ligandPart>
</feature>
<name>A0A6A4GZN1_9AGAR</name>
<dbReference type="InterPro" id="IPR002401">
    <property type="entry name" value="Cyt_P450_E_grp-I"/>
</dbReference>
<evidence type="ECO:0000256" key="1">
    <source>
        <dbReference type="ARBA" id="ARBA00001971"/>
    </source>
</evidence>
<dbReference type="PANTHER" id="PTHR46300:SF7">
    <property type="entry name" value="P450, PUTATIVE (EUROFUNG)-RELATED"/>
    <property type="match status" value="1"/>
</dbReference>
<gene>
    <name evidence="11" type="ORF">BT96DRAFT_833246</name>
</gene>
<keyword evidence="7 9" id="KW-0408">Iron</keyword>
<organism evidence="11 12">
    <name type="scientific">Gymnopus androsaceus JB14</name>
    <dbReference type="NCBI Taxonomy" id="1447944"/>
    <lineage>
        <taxon>Eukaryota</taxon>
        <taxon>Fungi</taxon>
        <taxon>Dikarya</taxon>
        <taxon>Basidiomycota</taxon>
        <taxon>Agaricomycotina</taxon>
        <taxon>Agaricomycetes</taxon>
        <taxon>Agaricomycetidae</taxon>
        <taxon>Agaricales</taxon>
        <taxon>Marasmiineae</taxon>
        <taxon>Omphalotaceae</taxon>
        <taxon>Gymnopus</taxon>
    </lineage>
</organism>
<dbReference type="CDD" id="cd11065">
    <property type="entry name" value="CYP64-like"/>
    <property type="match status" value="1"/>
</dbReference>
<dbReference type="InterPro" id="IPR036396">
    <property type="entry name" value="Cyt_P450_sf"/>
</dbReference>
<dbReference type="GO" id="GO:0020037">
    <property type="term" value="F:heme binding"/>
    <property type="evidence" value="ECO:0007669"/>
    <property type="project" value="InterPro"/>
</dbReference>
<dbReference type="GO" id="GO:0005506">
    <property type="term" value="F:iron ion binding"/>
    <property type="evidence" value="ECO:0007669"/>
    <property type="project" value="InterPro"/>
</dbReference>
<evidence type="ECO:0000256" key="3">
    <source>
        <dbReference type="ARBA" id="ARBA00010617"/>
    </source>
</evidence>
<keyword evidence="4 9" id="KW-0349">Heme</keyword>
<comment type="similarity">
    <text evidence="3">Belongs to the cytochrome P450 family.</text>
</comment>
<comment type="cofactor">
    <cofactor evidence="1 9">
        <name>heme</name>
        <dbReference type="ChEBI" id="CHEBI:30413"/>
    </cofactor>
</comment>
<dbReference type="InterPro" id="IPR050364">
    <property type="entry name" value="Cytochrome_P450_fung"/>
</dbReference>
<evidence type="ECO:0000256" key="9">
    <source>
        <dbReference type="PIRSR" id="PIRSR602401-1"/>
    </source>
</evidence>
<dbReference type="Gene3D" id="1.10.630.10">
    <property type="entry name" value="Cytochrome P450"/>
    <property type="match status" value="1"/>
</dbReference>
<protein>
    <submittedName>
        <fullName evidence="11">Cytochrome P450</fullName>
    </submittedName>
</protein>
<dbReference type="Proteomes" id="UP000799118">
    <property type="component" value="Unassembled WGS sequence"/>
</dbReference>
<dbReference type="SUPFAM" id="SSF48264">
    <property type="entry name" value="Cytochrome P450"/>
    <property type="match status" value="1"/>
</dbReference>
<dbReference type="PANTHER" id="PTHR46300">
    <property type="entry name" value="P450, PUTATIVE (EUROFUNG)-RELATED-RELATED"/>
    <property type="match status" value="1"/>
</dbReference>
<dbReference type="InterPro" id="IPR001128">
    <property type="entry name" value="Cyt_P450"/>
</dbReference>
<evidence type="ECO:0000313" key="11">
    <source>
        <dbReference type="EMBL" id="KAE9390574.1"/>
    </source>
</evidence>
<proteinExistence type="inferred from homology"/>
<keyword evidence="6" id="KW-0560">Oxidoreductase</keyword>
<sequence>MSVLFLLVGCLPILLLLLQRYNHTKSKRIILPPGPKGNFFTGVKDQISSTPWKTYVQWAEYYKSPIISFWVYNQRIIVLNDHKSVRELLDRRANIYSDRPKSWMFHELCGRGKSVFNISSLDSRHSKYRKLMQHELSGRAIREYHSLLESEADIFVESLTKEPHAIQQHLRRNTAGVIMNVAYGYTVTENHDPFIRVAEQAAKISGWALAPGRWIVDYYPIARFLPSWFPFAGFKRQGEEWRRQLDSLLDLPHKWVKTQMAQGNFAQSFTSRFLKPNGVDFIDAEEEDIVKWAAGGLYAGASDTTVSALTSFILLMALHPDVQRRAQHEIDDFSEPGQEASISELPKMTYLTSIFKEMLRYAPVANMALAHKVIQDDIYQCYRIPKNSTVIANTWAILHDPTLFPEPFQFNPDRFIDKGSDGGSNPDPRGYTFGYGRRSCLQFAEVSILLIMYRVLSRFQVSLPVGADVPQVEFTPGITSHIKPFDVVITPRRR</sequence>
<dbReference type="AlphaFoldDB" id="A0A6A4GZN1"/>
<dbReference type="Pfam" id="PF00067">
    <property type="entry name" value="p450"/>
    <property type="match status" value="1"/>
</dbReference>
<evidence type="ECO:0000256" key="2">
    <source>
        <dbReference type="ARBA" id="ARBA00005179"/>
    </source>
</evidence>
<evidence type="ECO:0000256" key="5">
    <source>
        <dbReference type="ARBA" id="ARBA00022723"/>
    </source>
</evidence>
<feature type="signal peptide" evidence="10">
    <location>
        <begin position="1"/>
        <end position="26"/>
    </location>
</feature>
<evidence type="ECO:0000256" key="6">
    <source>
        <dbReference type="ARBA" id="ARBA00023002"/>
    </source>
</evidence>
<dbReference type="EMBL" id="ML769653">
    <property type="protein sequence ID" value="KAE9390574.1"/>
    <property type="molecule type" value="Genomic_DNA"/>
</dbReference>
<accession>A0A6A4GZN1</accession>
<dbReference type="GO" id="GO:0004497">
    <property type="term" value="F:monooxygenase activity"/>
    <property type="evidence" value="ECO:0007669"/>
    <property type="project" value="UniProtKB-KW"/>
</dbReference>
<feature type="chain" id="PRO_5025480401" evidence="10">
    <location>
        <begin position="27"/>
        <end position="494"/>
    </location>
</feature>
<keyword evidence="8" id="KW-0503">Monooxygenase</keyword>
<keyword evidence="5 9" id="KW-0479">Metal-binding</keyword>
<dbReference type="GO" id="GO:0016705">
    <property type="term" value="F:oxidoreductase activity, acting on paired donors, with incorporation or reduction of molecular oxygen"/>
    <property type="evidence" value="ECO:0007669"/>
    <property type="project" value="InterPro"/>
</dbReference>
<keyword evidence="12" id="KW-1185">Reference proteome</keyword>
<reference evidence="11" key="1">
    <citation type="journal article" date="2019" name="Environ. Microbiol.">
        <title>Fungal ecological strategies reflected in gene transcription - a case study of two litter decomposers.</title>
        <authorList>
            <person name="Barbi F."/>
            <person name="Kohler A."/>
            <person name="Barry K."/>
            <person name="Baskaran P."/>
            <person name="Daum C."/>
            <person name="Fauchery L."/>
            <person name="Ihrmark K."/>
            <person name="Kuo A."/>
            <person name="LaButti K."/>
            <person name="Lipzen A."/>
            <person name="Morin E."/>
            <person name="Grigoriev I.V."/>
            <person name="Henrissat B."/>
            <person name="Lindahl B."/>
            <person name="Martin F."/>
        </authorList>
    </citation>
    <scope>NUCLEOTIDE SEQUENCE</scope>
    <source>
        <strain evidence="11">JB14</strain>
    </source>
</reference>
<evidence type="ECO:0000256" key="10">
    <source>
        <dbReference type="SAM" id="SignalP"/>
    </source>
</evidence>
<dbReference type="PRINTS" id="PR00463">
    <property type="entry name" value="EP450I"/>
</dbReference>
<evidence type="ECO:0000256" key="4">
    <source>
        <dbReference type="ARBA" id="ARBA00022617"/>
    </source>
</evidence>
<evidence type="ECO:0000313" key="12">
    <source>
        <dbReference type="Proteomes" id="UP000799118"/>
    </source>
</evidence>
<evidence type="ECO:0000256" key="7">
    <source>
        <dbReference type="ARBA" id="ARBA00023004"/>
    </source>
</evidence>
<dbReference type="OrthoDB" id="2789670at2759"/>
<keyword evidence="10" id="KW-0732">Signal</keyword>